<gene>
    <name evidence="3" type="ORF">DIC66_08460</name>
</gene>
<dbReference type="PROSITE" id="PS50113">
    <property type="entry name" value="PAC"/>
    <property type="match status" value="1"/>
</dbReference>
<organism evidence="3 4">
    <name type="scientific">Rhodoferax lacus</name>
    <dbReference type="NCBI Taxonomy" id="2184758"/>
    <lineage>
        <taxon>Bacteria</taxon>
        <taxon>Pseudomonadati</taxon>
        <taxon>Pseudomonadota</taxon>
        <taxon>Betaproteobacteria</taxon>
        <taxon>Burkholderiales</taxon>
        <taxon>Comamonadaceae</taxon>
        <taxon>Rhodoferax</taxon>
    </lineage>
</organism>
<dbReference type="InterPro" id="IPR035965">
    <property type="entry name" value="PAS-like_dom_sf"/>
</dbReference>
<sequence>MEKLTSTDKSAVIRSLSEAIQDIVFFKNPNGEYLFANHAFERLYGYTLEQIMGKSDYEFLVKDEADYFAGRDKDAMEAGEPTRSEAWQVNELTGAQECYETIKTPVFSEDGQLIGLVGVVKNVTKIKQAEEVLRSQKVSD</sequence>
<name>A0A3E1RCS1_9BURK</name>
<keyword evidence="4" id="KW-1185">Reference proteome</keyword>
<evidence type="ECO:0000313" key="3">
    <source>
        <dbReference type="EMBL" id="RFO97166.1"/>
    </source>
</evidence>
<evidence type="ECO:0000259" key="2">
    <source>
        <dbReference type="PROSITE" id="PS50113"/>
    </source>
</evidence>
<dbReference type="OrthoDB" id="8552871at2"/>
<dbReference type="SUPFAM" id="SSF55785">
    <property type="entry name" value="PYP-like sensor domain (PAS domain)"/>
    <property type="match status" value="1"/>
</dbReference>
<evidence type="ECO:0000313" key="4">
    <source>
        <dbReference type="Proteomes" id="UP000260665"/>
    </source>
</evidence>
<feature type="domain" description="PAC" evidence="2">
    <location>
        <begin position="83"/>
        <end position="135"/>
    </location>
</feature>
<dbReference type="InterPro" id="IPR000700">
    <property type="entry name" value="PAS-assoc_C"/>
</dbReference>
<feature type="domain" description="PAS" evidence="1">
    <location>
        <begin position="9"/>
        <end position="79"/>
    </location>
</feature>
<dbReference type="InterPro" id="IPR000014">
    <property type="entry name" value="PAS"/>
</dbReference>
<evidence type="ECO:0000259" key="1">
    <source>
        <dbReference type="PROSITE" id="PS50112"/>
    </source>
</evidence>
<dbReference type="RefSeq" id="WP_117176081.1">
    <property type="nucleotide sequence ID" value="NZ_QFZK01000004.1"/>
</dbReference>
<dbReference type="EMBL" id="QFZK01000004">
    <property type="protein sequence ID" value="RFO97166.1"/>
    <property type="molecule type" value="Genomic_DNA"/>
</dbReference>
<dbReference type="PROSITE" id="PS50112">
    <property type="entry name" value="PAS"/>
    <property type="match status" value="1"/>
</dbReference>
<dbReference type="AlphaFoldDB" id="A0A3E1RCS1"/>
<protein>
    <recommendedName>
        <fullName evidence="5">PAS domain S-box protein</fullName>
    </recommendedName>
</protein>
<dbReference type="NCBIfam" id="TIGR00229">
    <property type="entry name" value="sensory_box"/>
    <property type="match status" value="1"/>
</dbReference>
<dbReference type="Gene3D" id="3.30.450.20">
    <property type="entry name" value="PAS domain"/>
    <property type="match status" value="1"/>
</dbReference>
<comment type="caution">
    <text evidence="3">The sequence shown here is derived from an EMBL/GenBank/DDBJ whole genome shotgun (WGS) entry which is preliminary data.</text>
</comment>
<accession>A0A3E1RCS1</accession>
<dbReference type="Pfam" id="PF08448">
    <property type="entry name" value="PAS_4"/>
    <property type="match status" value="1"/>
</dbReference>
<dbReference type="InterPro" id="IPR013656">
    <property type="entry name" value="PAS_4"/>
</dbReference>
<dbReference type="SMART" id="SM00091">
    <property type="entry name" value="PAS"/>
    <property type="match status" value="1"/>
</dbReference>
<dbReference type="Proteomes" id="UP000260665">
    <property type="component" value="Unassembled WGS sequence"/>
</dbReference>
<evidence type="ECO:0008006" key="5">
    <source>
        <dbReference type="Google" id="ProtNLM"/>
    </source>
</evidence>
<reference evidence="3 4" key="1">
    <citation type="submission" date="2018-05" db="EMBL/GenBank/DDBJ databases">
        <title>Rhodoferax soyangensis sp.nov., isolated from an oligotrophic freshwater lake.</title>
        <authorList>
            <person name="Park M."/>
        </authorList>
    </citation>
    <scope>NUCLEOTIDE SEQUENCE [LARGE SCALE GENOMIC DNA]</scope>
    <source>
        <strain evidence="3 4">IMCC26218</strain>
    </source>
</reference>
<proteinExistence type="predicted"/>
<dbReference type="CDD" id="cd00130">
    <property type="entry name" value="PAS"/>
    <property type="match status" value="1"/>
</dbReference>